<dbReference type="PANTHER" id="PTHR43691">
    <property type="entry name" value="URIDINE PHOSPHORYLASE"/>
    <property type="match status" value="1"/>
</dbReference>
<keyword evidence="3 5" id="KW-0808">Transferase</keyword>
<dbReference type="InterPro" id="IPR018016">
    <property type="entry name" value="Nucleoside_phosphorylase_CS"/>
</dbReference>
<comment type="caution">
    <text evidence="7">The sequence shown here is derived from an EMBL/GenBank/DDBJ whole genome shotgun (WGS) entry which is preliminary data.</text>
</comment>
<feature type="binding site" description="in other chain" evidence="5">
    <location>
        <begin position="178"/>
        <end position="180"/>
    </location>
    <ligand>
        <name>a purine D-ribonucleoside</name>
        <dbReference type="ChEBI" id="CHEBI:142355"/>
        <note>ligand shared between dimeric partners</note>
    </ligand>
</feature>
<dbReference type="EC" id="2.4.2.1" evidence="5"/>
<dbReference type="GO" id="GO:0004850">
    <property type="term" value="F:uridine phosphorylase activity"/>
    <property type="evidence" value="ECO:0007669"/>
    <property type="project" value="UniProtKB-EC"/>
</dbReference>
<dbReference type="OrthoDB" id="9782889at2"/>
<feature type="binding site" evidence="5">
    <location>
        <position position="43"/>
    </location>
    <ligand>
        <name>phosphate</name>
        <dbReference type="ChEBI" id="CHEBI:43474"/>
        <note>ligand shared between dimeric partners</note>
    </ligand>
</feature>
<evidence type="ECO:0000256" key="2">
    <source>
        <dbReference type="ARBA" id="ARBA00022676"/>
    </source>
</evidence>
<accession>A0A845L8P2</accession>
<dbReference type="GO" id="GO:0006152">
    <property type="term" value="P:purine nucleoside catabolic process"/>
    <property type="evidence" value="ECO:0007669"/>
    <property type="project" value="TreeGrafter"/>
</dbReference>
<keyword evidence="8" id="KW-1185">Reference proteome</keyword>
<comment type="catalytic activity">
    <reaction evidence="4">
        <text>uridine + phosphate = alpha-D-ribose 1-phosphate + uracil</text>
        <dbReference type="Rhea" id="RHEA:24388"/>
        <dbReference type="ChEBI" id="CHEBI:16704"/>
        <dbReference type="ChEBI" id="CHEBI:17568"/>
        <dbReference type="ChEBI" id="CHEBI:43474"/>
        <dbReference type="ChEBI" id="CHEBI:57720"/>
        <dbReference type="EC" id="2.4.2.3"/>
    </reaction>
</comment>
<proteinExistence type="inferred from homology"/>
<evidence type="ECO:0000256" key="5">
    <source>
        <dbReference type="HAMAP-Rule" id="MF_01627"/>
    </source>
</evidence>
<dbReference type="SUPFAM" id="SSF53167">
    <property type="entry name" value="Purine and uridine phosphorylases"/>
    <property type="match status" value="1"/>
</dbReference>
<dbReference type="AlphaFoldDB" id="A0A845L8P2"/>
<comment type="catalytic activity">
    <reaction evidence="5">
        <text>a purine 2'-deoxy-D-ribonucleoside + phosphate = a purine nucleobase + 2-deoxy-alpha-D-ribose 1-phosphate</text>
        <dbReference type="Rhea" id="RHEA:36431"/>
        <dbReference type="ChEBI" id="CHEBI:26386"/>
        <dbReference type="ChEBI" id="CHEBI:43474"/>
        <dbReference type="ChEBI" id="CHEBI:57259"/>
        <dbReference type="ChEBI" id="CHEBI:142361"/>
        <dbReference type="EC" id="2.4.2.1"/>
    </reaction>
</comment>
<evidence type="ECO:0000259" key="6">
    <source>
        <dbReference type="Pfam" id="PF01048"/>
    </source>
</evidence>
<feature type="active site" description="Proton donor" evidence="5">
    <location>
        <position position="203"/>
    </location>
</feature>
<reference evidence="7 8" key="1">
    <citation type="submission" date="2020-01" db="EMBL/GenBank/DDBJ databases">
        <title>Whole-genome sequence of Heliobacterium undosum DSM 13378.</title>
        <authorList>
            <person name="Kyndt J.A."/>
            <person name="Meyer T.E."/>
        </authorList>
    </citation>
    <scope>NUCLEOTIDE SEQUENCE [LARGE SCALE GENOMIC DNA]</scope>
    <source>
        <strain evidence="7 8">DSM 13378</strain>
    </source>
</reference>
<sequence length="234" mass="25847">MTIHIAAEVGRIADTVLLPGDPLRARYIAEHFLEQVSCHNEIRAMYGYTGAYKGHPISVQGTGMGIPSISIYATELMQTYGAQTLIRIGTCGAIDKDFPLREVILAKAASTDSSMNRHIFGQADYAPSADFILLKTAYEQGRQRDLPIRVGSVLTSDAFYVDNPDWEKWSRYGVMAVEMETAALYTLAAKFRRRALALLTVSDHILTGEKLTAKQRQQSLNDMIELALETAIAS</sequence>
<feature type="site" description="Important for catalytic activity" evidence="5">
    <location>
        <position position="216"/>
    </location>
</feature>
<name>A0A845L8P2_9FIRM</name>
<feature type="binding site" description="in other chain" evidence="5">
    <location>
        <position position="24"/>
    </location>
    <ligand>
        <name>phosphate</name>
        <dbReference type="ChEBI" id="CHEBI:43474"/>
        <note>ligand shared between dimeric partners</note>
    </ligand>
</feature>
<dbReference type="EMBL" id="WXEY01000037">
    <property type="protein sequence ID" value="MZP31395.1"/>
    <property type="molecule type" value="Genomic_DNA"/>
</dbReference>
<dbReference type="Pfam" id="PF01048">
    <property type="entry name" value="PNP_UDP_1"/>
    <property type="match status" value="1"/>
</dbReference>
<evidence type="ECO:0000313" key="8">
    <source>
        <dbReference type="Proteomes" id="UP000463470"/>
    </source>
</evidence>
<dbReference type="PANTHER" id="PTHR43691:SF11">
    <property type="entry name" value="FI09636P-RELATED"/>
    <property type="match status" value="1"/>
</dbReference>
<evidence type="ECO:0000256" key="4">
    <source>
        <dbReference type="ARBA" id="ARBA00048447"/>
    </source>
</evidence>
<dbReference type="InterPro" id="IPR035994">
    <property type="entry name" value="Nucleoside_phosphorylase_sf"/>
</dbReference>
<dbReference type="NCBIfam" id="NF004489">
    <property type="entry name" value="PRK05819.1"/>
    <property type="match status" value="1"/>
</dbReference>
<dbReference type="InterPro" id="IPR000845">
    <property type="entry name" value="Nucleoside_phosphorylase_d"/>
</dbReference>
<evidence type="ECO:0000256" key="1">
    <source>
        <dbReference type="ARBA" id="ARBA00010456"/>
    </source>
</evidence>
<comment type="similarity">
    <text evidence="1 5">Belongs to the PNP/UDP phosphorylase family.</text>
</comment>
<dbReference type="Proteomes" id="UP000463470">
    <property type="component" value="Unassembled WGS sequence"/>
</dbReference>
<organism evidence="7 8">
    <name type="scientific">Heliomicrobium undosum</name>
    <dbReference type="NCBI Taxonomy" id="121734"/>
    <lineage>
        <taxon>Bacteria</taxon>
        <taxon>Bacillati</taxon>
        <taxon>Bacillota</taxon>
        <taxon>Clostridia</taxon>
        <taxon>Eubacteriales</taxon>
        <taxon>Heliobacteriaceae</taxon>
        <taxon>Heliomicrobium</taxon>
    </lineage>
</organism>
<feature type="binding site" description="in other chain" evidence="5">
    <location>
        <begin position="87"/>
        <end position="90"/>
    </location>
    <ligand>
        <name>phosphate</name>
        <dbReference type="ChEBI" id="CHEBI:43474"/>
        <note>ligand shared between dimeric partners</note>
    </ligand>
</feature>
<dbReference type="NCBIfam" id="TIGR00107">
    <property type="entry name" value="deoD"/>
    <property type="match status" value="1"/>
</dbReference>
<comment type="subunit">
    <text evidence="5">Homohexamer; trimer of homodimers.</text>
</comment>
<gene>
    <name evidence="5 7" type="primary">deoD</name>
    <name evidence="7" type="ORF">GTO91_17000</name>
</gene>
<feature type="binding site" description="in other chain" evidence="5">
    <location>
        <begin position="202"/>
        <end position="203"/>
    </location>
    <ligand>
        <name>a purine D-ribonucleoside</name>
        <dbReference type="ChEBI" id="CHEBI:142355"/>
        <note>ligand shared between dimeric partners</note>
    </ligand>
</feature>
<dbReference type="InterPro" id="IPR004402">
    <property type="entry name" value="DeoD-type"/>
</dbReference>
<evidence type="ECO:0000313" key="7">
    <source>
        <dbReference type="EMBL" id="MZP31395.1"/>
    </source>
</evidence>
<dbReference type="CDD" id="cd09006">
    <property type="entry name" value="PNP_EcPNPI-like"/>
    <property type="match status" value="1"/>
</dbReference>
<dbReference type="PROSITE" id="PS01232">
    <property type="entry name" value="PNP_UDP_1"/>
    <property type="match status" value="1"/>
</dbReference>
<dbReference type="GO" id="GO:0005829">
    <property type="term" value="C:cytosol"/>
    <property type="evidence" value="ECO:0007669"/>
    <property type="project" value="TreeGrafter"/>
</dbReference>
<dbReference type="Gene3D" id="3.40.50.1580">
    <property type="entry name" value="Nucleoside phosphorylase domain"/>
    <property type="match status" value="1"/>
</dbReference>
<evidence type="ECO:0000256" key="3">
    <source>
        <dbReference type="ARBA" id="ARBA00022679"/>
    </source>
</evidence>
<feature type="binding site" description="in other chain" evidence="5">
    <location>
        <position position="20"/>
    </location>
    <ligand>
        <name>phosphate</name>
        <dbReference type="ChEBI" id="CHEBI:43474"/>
        <note>ligand shared between dimeric partners</note>
    </ligand>
</feature>
<comment type="function">
    <text evidence="5">Catalyzes the reversible phosphorolytic breakdown of the N-glycosidic bond in the beta-(deoxy)ribonucleoside molecules, with the formation of the corresponding free purine bases and pentose-1-phosphate.</text>
</comment>
<protein>
    <recommendedName>
        <fullName evidence="5">Purine nucleoside phosphorylase DeoD-type</fullName>
        <shortName evidence="5">PNP</shortName>
        <ecNumber evidence="5">2.4.2.1</ecNumber>
    </recommendedName>
</protein>
<keyword evidence="2 5" id="KW-0328">Glycosyltransferase</keyword>
<dbReference type="HAMAP" id="MF_01627">
    <property type="entry name" value="Pur_nucleosid_phosp"/>
    <property type="match status" value="1"/>
</dbReference>
<dbReference type="GO" id="GO:0004731">
    <property type="term" value="F:purine-nucleoside phosphorylase activity"/>
    <property type="evidence" value="ECO:0007669"/>
    <property type="project" value="UniProtKB-UniRule"/>
</dbReference>
<feature type="domain" description="Nucleoside phosphorylase" evidence="6">
    <location>
        <begin position="16"/>
        <end position="222"/>
    </location>
</feature>
<dbReference type="RefSeq" id="WP_161259909.1">
    <property type="nucleotide sequence ID" value="NZ_WXEY01000037.1"/>
</dbReference>
<feature type="binding site" evidence="5">
    <location>
        <position position="4"/>
    </location>
    <ligand>
        <name>a purine D-ribonucleoside</name>
        <dbReference type="ChEBI" id="CHEBI:142355"/>
        <note>ligand shared between dimeric partners</note>
    </ligand>
</feature>
<comment type="catalytic activity">
    <reaction evidence="5">
        <text>a purine D-ribonucleoside + phosphate = a purine nucleobase + alpha-D-ribose 1-phosphate</text>
        <dbReference type="Rhea" id="RHEA:19805"/>
        <dbReference type="ChEBI" id="CHEBI:26386"/>
        <dbReference type="ChEBI" id="CHEBI:43474"/>
        <dbReference type="ChEBI" id="CHEBI:57720"/>
        <dbReference type="ChEBI" id="CHEBI:142355"/>
        <dbReference type="EC" id="2.4.2.1"/>
    </reaction>
</comment>